<reference evidence="5" key="1">
    <citation type="journal article" date="2020" name="mSystems">
        <title>Genome- and Community-Level Interaction Insights into Carbon Utilization and Element Cycling Functions of Hydrothermarchaeota in Hydrothermal Sediment.</title>
        <authorList>
            <person name="Zhou Z."/>
            <person name="Liu Y."/>
            <person name="Xu W."/>
            <person name="Pan J."/>
            <person name="Luo Z.H."/>
            <person name="Li M."/>
        </authorList>
    </citation>
    <scope>NUCLEOTIDE SEQUENCE [LARGE SCALE GENOMIC DNA]</scope>
    <source>
        <strain evidence="5">SpSt-774</strain>
    </source>
</reference>
<comment type="caution">
    <text evidence="5">The sequence shown here is derived from an EMBL/GenBank/DDBJ whole genome shotgun (WGS) entry which is preliminary data.</text>
</comment>
<keyword evidence="2" id="KW-0732">Signal</keyword>
<dbReference type="EMBL" id="DTGZ01000088">
    <property type="protein sequence ID" value="HGV97579.1"/>
    <property type="molecule type" value="Genomic_DNA"/>
</dbReference>
<evidence type="ECO:0000256" key="2">
    <source>
        <dbReference type="SAM" id="SignalP"/>
    </source>
</evidence>
<dbReference type="PANTHER" id="PTHR30604">
    <property type="entry name" value="PROTEIN TRANSPORT PROTEIN HOFQ"/>
    <property type="match status" value="1"/>
</dbReference>
<dbReference type="Gene3D" id="3.30.1370.120">
    <property type="match status" value="1"/>
</dbReference>
<evidence type="ECO:0000259" key="4">
    <source>
        <dbReference type="Pfam" id="PF21305"/>
    </source>
</evidence>
<evidence type="ECO:0000259" key="3">
    <source>
        <dbReference type="Pfam" id="PF00263"/>
    </source>
</evidence>
<organism evidence="5">
    <name type="scientific">candidate division WOR-3 bacterium</name>
    <dbReference type="NCBI Taxonomy" id="2052148"/>
    <lineage>
        <taxon>Bacteria</taxon>
        <taxon>Bacteria division WOR-3</taxon>
    </lineage>
</organism>
<dbReference type="InterPro" id="IPR038591">
    <property type="entry name" value="NolW-like_sf"/>
</dbReference>
<dbReference type="Pfam" id="PF21305">
    <property type="entry name" value="type_II_gspD_N0"/>
    <property type="match status" value="1"/>
</dbReference>
<accession>A0A7C4XUM1</accession>
<dbReference type="AlphaFoldDB" id="A0A7C4XUM1"/>
<comment type="similarity">
    <text evidence="1">Belongs to the bacterial secretin family.</text>
</comment>
<protein>
    <submittedName>
        <fullName evidence="5">Uncharacterized protein</fullName>
    </submittedName>
</protein>
<name>A0A7C4XUM1_UNCW3</name>
<gene>
    <name evidence="5" type="ORF">ENV60_04720</name>
</gene>
<dbReference type="Gene3D" id="3.30.1370.130">
    <property type="match status" value="1"/>
</dbReference>
<evidence type="ECO:0000256" key="1">
    <source>
        <dbReference type="RuleBase" id="RU004003"/>
    </source>
</evidence>
<dbReference type="InterPro" id="IPR049371">
    <property type="entry name" value="GspD-like_N0"/>
</dbReference>
<proteinExistence type="inferred from homology"/>
<dbReference type="Pfam" id="PF00263">
    <property type="entry name" value="Secretin"/>
    <property type="match status" value="1"/>
</dbReference>
<feature type="domain" description="GspD-like N0" evidence="4">
    <location>
        <begin position="37"/>
        <end position="92"/>
    </location>
</feature>
<sequence length="401" mass="44815">MNRKERMWNKILMTCCIFAISNFCLAQEESLIKRISLDFENCDIKVVIDYIAKETDQNIIIGKAVSGTVTIKMANVPWTEALKTVLKLTGYSFKIFGDIIYIDTPENIVNQTDHSTTIVAYKVRTTNLSSLLSKIEPLLSSRGKAFGDERTGQIVVLDNTDVQQKVRILIENLDTPVRQIGVNVKVINVTDALNEALEQKWNFSILQIPLLRSPLTLNAEPSIAGYTQMKIGYRAVNADVLQLNLLSETSNSKEIAGGYLLLQENCEGSITIGDRFGVPVRDLAGNTLIQFYSSGFKLIITAHSITGEKVKLNVKFEMSSLDRASALAGRPIISTYESEVELILSDGETGIISRRIEKESGTKETMPCCLNVPLIKYLFKPWSRIKNFTNQYLLITPKIMS</sequence>
<dbReference type="InterPro" id="IPR051808">
    <property type="entry name" value="Type_IV_pilus_biogenesis"/>
</dbReference>
<feature type="chain" id="PRO_5027840572" evidence="2">
    <location>
        <begin position="27"/>
        <end position="401"/>
    </location>
</feature>
<feature type="signal peptide" evidence="2">
    <location>
        <begin position="1"/>
        <end position="26"/>
    </location>
</feature>
<evidence type="ECO:0000313" key="5">
    <source>
        <dbReference type="EMBL" id="HGV97579.1"/>
    </source>
</evidence>
<dbReference type="InterPro" id="IPR004846">
    <property type="entry name" value="T2SS/T3SS_dom"/>
</dbReference>
<dbReference type="PANTHER" id="PTHR30604:SF1">
    <property type="entry name" value="DNA UTILIZATION PROTEIN HOFQ"/>
    <property type="match status" value="1"/>
</dbReference>
<dbReference type="GO" id="GO:0009306">
    <property type="term" value="P:protein secretion"/>
    <property type="evidence" value="ECO:0007669"/>
    <property type="project" value="InterPro"/>
</dbReference>
<feature type="domain" description="Type II/III secretion system secretin-like" evidence="3">
    <location>
        <begin position="246"/>
        <end position="400"/>
    </location>
</feature>